<feature type="compositionally biased region" description="Polar residues" evidence="3">
    <location>
        <begin position="546"/>
        <end position="563"/>
    </location>
</feature>
<organism evidence="6 7">
    <name type="scientific">Microthlaspi erraticum</name>
    <dbReference type="NCBI Taxonomy" id="1685480"/>
    <lineage>
        <taxon>Eukaryota</taxon>
        <taxon>Viridiplantae</taxon>
        <taxon>Streptophyta</taxon>
        <taxon>Embryophyta</taxon>
        <taxon>Tracheophyta</taxon>
        <taxon>Spermatophyta</taxon>
        <taxon>Magnoliopsida</taxon>
        <taxon>eudicotyledons</taxon>
        <taxon>Gunneridae</taxon>
        <taxon>Pentapetalae</taxon>
        <taxon>rosids</taxon>
        <taxon>malvids</taxon>
        <taxon>Brassicales</taxon>
        <taxon>Brassicaceae</taxon>
        <taxon>Coluteocarpeae</taxon>
        <taxon>Microthlaspi</taxon>
    </lineage>
</organism>
<keyword evidence="7" id="KW-1185">Reference proteome</keyword>
<feature type="region of interest" description="Disordered" evidence="3">
    <location>
        <begin position="356"/>
        <end position="405"/>
    </location>
</feature>
<accession>A0A6D2KKD2</accession>
<keyword evidence="2" id="KW-0378">Hydrolase</keyword>
<feature type="domain" description="DUF1985" evidence="5">
    <location>
        <begin position="72"/>
        <end position="224"/>
    </location>
</feature>
<feature type="region of interest" description="Disordered" evidence="3">
    <location>
        <begin position="113"/>
        <end position="135"/>
    </location>
</feature>
<evidence type="ECO:0000259" key="5">
    <source>
        <dbReference type="Pfam" id="PF09331"/>
    </source>
</evidence>
<evidence type="ECO:0000256" key="1">
    <source>
        <dbReference type="ARBA" id="ARBA00022670"/>
    </source>
</evidence>
<dbReference type="AlphaFoldDB" id="A0A6D2KKD2"/>
<evidence type="ECO:0000256" key="2">
    <source>
        <dbReference type="ARBA" id="ARBA00022801"/>
    </source>
</evidence>
<dbReference type="PANTHER" id="PTHR48449">
    <property type="entry name" value="DUF1985 DOMAIN-CONTAINING PROTEIN"/>
    <property type="match status" value="1"/>
</dbReference>
<sequence length="839" mass="93075">MEEEGLPSRMFETGFEPTGRKRVNSYFTLRWVESIKPALEKEYLEKLENSQFRLLMGMGKHTFSVCFVHYLLSRQLVTNKRFELWWLYAGKPIRYGVNEFALVTGLNCDEPPLQETSKKRKRGADKDAKRTQKPVKGTGKMWAELFGDFKKPTAAWVLDKLLLGRKYKDSLTRFRLALLLLVEGILCPTSGTMYLNPKVVEMVSDVEAFLQYPWGRKSFLLTVDSAKTRKAEHLVHESVAVQGFAHAIVLVTAACCPDLVRASSKDEFLVRSGATVEELVGDVVSQWSSVNMVTAKNLDQQGQAAIRSILSSGCDDGLDEITFEDEQYDEEVEHLLSLINEDFPFEVNSWSGGVKASEAEAKETSISDCGEGDEGEDDDMPLDSARKQRRNNTPVADPISPDGCGNIENIISRVAEAVEHRSNTVFSNYVNTLKRYIDKVVENLKTDMERMLHAGVHPHETLQQTSNVDVSDMTPTSVRSEGESQKGKNFQTKARSGRVSGRKPTSMSPSIGRVLRPLHVRTKVSSGGNADKEVEANIPKKRHTRSSPAQSNSHPPVVANTSGCGIGKPLSEVSERIGETDGGSAAKGGGTVSASTLTEDDLPLSSLFKNGERSQRKSSLLLVHLRKPQREVSSATGQEKAIPAAAVSVSYRDVAEFEVSGGFKPFKQPPEEKVTAFRNTLTETWKLDLGNGLELDSAMVASIFEPTVVLEQKTVVGVVEWIQKRNDVSALRSVVYLPPQFMESLKAEFMDFKMAKEKNSYAFRPSSSLPQPNRPPLSHELESIYCPFKVNGHHWVGIIVDIKRCNFTIAYGTACGEAEPGLRDNIRDAPPTRCRQLCN</sequence>
<dbReference type="OrthoDB" id="1040195at2759"/>
<feature type="domain" description="Ubiquitin-like protease family profile" evidence="4">
    <location>
        <begin position="727"/>
        <end position="809"/>
    </location>
</feature>
<evidence type="ECO:0000259" key="4">
    <source>
        <dbReference type="Pfam" id="PF02902"/>
    </source>
</evidence>
<feature type="compositionally biased region" description="Acidic residues" evidence="3">
    <location>
        <begin position="370"/>
        <end position="381"/>
    </location>
</feature>
<evidence type="ECO:0000313" key="6">
    <source>
        <dbReference type="EMBL" id="CAA7052367.1"/>
    </source>
</evidence>
<evidence type="ECO:0008006" key="8">
    <source>
        <dbReference type="Google" id="ProtNLM"/>
    </source>
</evidence>
<gene>
    <name evidence="6" type="ORF">MERR_LOCUS39602</name>
</gene>
<dbReference type="Pfam" id="PF09331">
    <property type="entry name" value="DUF1985"/>
    <property type="match status" value="1"/>
</dbReference>
<dbReference type="GO" id="GO:0006508">
    <property type="term" value="P:proteolysis"/>
    <property type="evidence" value="ECO:0007669"/>
    <property type="project" value="UniProtKB-KW"/>
</dbReference>
<reference evidence="6" key="1">
    <citation type="submission" date="2020-01" db="EMBL/GenBank/DDBJ databases">
        <authorList>
            <person name="Mishra B."/>
        </authorList>
    </citation>
    <scope>NUCLEOTIDE SEQUENCE [LARGE SCALE GENOMIC DNA]</scope>
</reference>
<dbReference type="EMBL" id="CACVBM020001496">
    <property type="protein sequence ID" value="CAA7052367.1"/>
    <property type="molecule type" value="Genomic_DNA"/>
</dbReference>
<dbReference type="Pfam" id="PF02902">
    <property type="entry name" value="Peptidase_C48"/>
    <property type="match status" value="1"/>
</dbReference>
<protein>
    <recommendedName>
        <fullName evidence="8">Ubiquitin-like protease family profile domain-containing protein</fullName>
    </recommendedName>
</protein>
<dbReference type="PANTHER" id="PTHR48449:SF1">
    <property type="entry name" value="DUF1985 DOMAIN-CONTAINING PROTEIN"/>
    <property type="match status" value="1"/>
</dbReference>
<dbReference type="GO" id="GO:0008234">
    <property type="term" value="F:cysteine-type peptidase activity"/>
    <property type="evidence" value="ECO:0007669"/>
    <property type="project" value="InterPro"/>
</dbReference>
<name>A0A6D2KKD2_9BRAS</name>
<comment type="caution">
    <text evidence="6">The sequence shown here is derived from an EMBL/GenBank/DDBJ whole genome shotgun (WGS) entry which is preliminary data.</text>
</comment>
<feature type="compositionally biased region" description="Polar residues" evidence="3">
    <location>
        <begin position="461"/>
        <end position="479"/>
    </location>
</feature>
<evidence type="ECO:0000313" key="7">
    <source>
        <dbReference type="Proteomes" id="UP000467841"/>
    </source>
</evidence>
<dbReference type="Proteomes" id="UP000467841">
    <property type="component" value="Unassembled WGS sequence"/>
</dbReference>
<evidence type="ECO:0000256" key="3">
    <source>
        <dbReference type="SAM" id="MobiDB-lite"/>
    </source>
</evidence>
<feature type="region of interest" description="Disordered" evidence="3">
    <location>
        <begin position="457"/>
        <end position="570"/>
    </location>
</feature>
<feature type="region of interest" description="Disordered" evidence="3">
    <location>
        <begin position="578"/>
        <end position="597"/>
    </location>
</feature>
<dbReference type="InterPro" id="IPR015410">
    <property type="entry name" value="DUF1985"/>
</dbReference>
<keyword evidence="1" id="KW-0645">Protease</keyword>
<proteinExistence type="predicted"/>
<dbReference type="InterPro" id="IPR003653">
    <property type="entry name" value="Peptidase_C48_C"/>
</dbReference>